<name>A0A1H5HTL7_9MICC</name>
<dbReference type="AlphaFoldDB" id="A0A1H5HTL7"/>
<proteinExistence type="predicted"/>
<dbReference type="EMBL" id="FNTV01000001">
    <property type="protein sequence ID" value="SEE31180.1"/>
    <property type="molecule type" value="Genomic_DNA"/>
</dbReference>
<organism evidence="1 2">
    <name type="scientific">Arthrobacter alpinus</name>
    <dbReference type="NCBI Taxonomy" id="656366"/>
    <lineage>
        <taxon>Bacteria</taxon>
        <taxon>Bacillati</taxon>
        <taxon>Actinomycetota</taxon>
        <taxon>Actinomycetes</taxon>
        <taxon>Micrococcales</taxon>
        <taxon>Micrococcaceae</taxon>
        <taxon>Arthrobacter</taxon>
    </lineage>
</organism>
<gene>
    <name evidence="1" type="ORF">SAMN04489740_1102</name>
</gene>
<evidence type="ECO:0000313" key="2">
    <source>
        <dbReference type="Proteomes" id="UP000182725"/>
    </source>
</evidence>
<protein>
    <submittedName>
        <fullName evidence="1">Uncharacterized protein</fullName>
    </submittedName>
</protein>
<accession>A0A1H5HTL7</accession>
<reference evidence="1 2" key="1">
    <citation type="submission" date="2016-10" db="EMBL/GenBank/DDBJ databases">
        <authorList>
            <person name="de Groot N.N."/>
        </authorList>
    </citation>
    <scope>NUCLEOTIDE SEQUENCE [LARGE SCALE GENOMIC DNA]</scope>
    <source>
        <strain evidence="1 2">DSM 22274</strain>
    </source>
</reference>
<dbReference type="Proteomes" id="UP000182725">
    <property type="component" value="Unassembled WGS sequence"/>
</dbReference>
<evidence type="ECO:0000313" key="1">
    <source>
        <dbReference type="EMBL" id="SEE31180.1"/>
    </source>
</evidence>
<sequence length="150" mass="15980">MSFQSLPIEEANDPLGRFSASNGSPAIPGIELVYSVDGFRAGVGETLTFTAGVLNSRDEALTNVCLILRSLTNSQLVPLQYTTQPTSAAATQRDLEPYTCFTSSFTDVVDPQDVTHRGVLISSLQVSLVSPSQGQLHSECDAMVAMEIAP</sequence>